<dbReference type="Proteomes" id="UP000000365">
    <property type="component" value="Chromosome"/>
</dbReference>
<feature type="transmembrane region" description="Helical" evidence="1">
    <location>
        <begin position="54"/>
        <end position="76"/>
    </location>
</feature>
<protein>
    <submittedName>
        <fullName evidence="2">Uncharacterized protein</fullName>
    </submittedName>
</protein>
<evidence type="ECO:0000313" key="3">
    <source>
        <dbReference type="Proteomes" id="UP000000365"/>
    </source>
</evidence>
<keyword evidence="1" id="KW-1133">Transmembrane helix</keyword>
<evidence type="ECO:0000256" key="1">
    <source>
        <dbReference type="SAM" id="Phobius"/>
    </source>
</evidence>
<evidence type="ECO:0000313" key="2">
    <source>
        <dbReference type="EMBL" id="ABN07763.1"/>
    </source>
</evidence>
<gene>
    <name evidence="2" type="ordered locus">Mlab_1601</name>
</gene>
<sequence length="328" mass="36572">MGMSEESGNAGKRIKSNWMIGVLILLFGVIGFFLGLGASGIVDAEGFWEWANMYSGVLSFFASVILVGVTISYVIFTHSMAKASEKSLEQAEEQTKLLSKQIQLDKQPLVIPSILSTNIVRNLELSKLLTGHLQVRCKCVNISNEPALSVFLFGYIEIPKTDGDETVIMKSSSYRDSFSYLLKDGQIDLCLEFTVKRSSPLCKRLGIGFDESGNIMGAKIRCSTPHPKIVVTTYYRNLAGQWFKASVLNEICGFTEIIDKDGVSKCKIITENGVERCEVFCHVPWTSAPYIFKDVTLDDFKNDLKIHSDESLYNKLESADECEEMSKE</sequence>
<accession>A2STV7</accession>
<dbReference type="KEGG" id="mla:Mlab_1601"/>
<reference evidence="2 3" key="1">
    <citation type="journal article" date="2009" name="Stand. Genomic Sci.">
        <title>Complete genome sequence of Methanocorpusculum labreanum type strain Z.</title>
        <authorList>
            <person name="Anderson I.J."/>
            <person name="Sieprawska-Lupa M."/>
            <person name="Goltsman E."/>
            <person name="Lapidus A."/>
            <person name="Copeland A."/>
            <person name="Glavina Del Rio T."/>
            <person name="Tice H."/>
            <person name="Dalin E."/>
            <person name="Barry K."/>
            <person name="Pitluck S."/>
            <person name="Hauser L."/>
            <person name="Land M."/>
            <person name="Lucas S."/>
            <person name="Richardson P."/>
            <person name="Whitman W.B."/>
            <person name="Kyrpides N.C."/>
        </authorList>
    </citation>
    <scope>NUCLEOTIDE SEQUENCE [LARGE SCALE GENOMIC DNA]</scope>
    <source>
        <strain evidence="3">ATCC 43576 / DSM 4855 / Z</strain>
    </source>
</reference>
<dbReference type="eggNOG" id="arCOG10993">
    <property type="taxonomic scope" value="Archaea"/>
</dbReference>
<feature type="transmembrane region" description="Helical" evidence="1">
    <location>
        <begin position="20"/>
        <end position="42"/>
    </location>
</feature>
<dbReference type="HOGENOM" id="CLU_846252_0_0_2"/>
<name>A2STV7_METLZ</name>
<keyword evidence="1" id="KW-0472">Membrane</keyword>
<organism evidence="2 3">
    <name type="scientific">Methanocorpusculum labreanum (strain ATCC 43576 / DSM 4855 / Z)</name>
    <dbReference type="NCBI Taxonomy" id="410358"/>
    <lineage>
        <taxon>Archaea</taxon>
        <taxon>Methanobacteriati</taxon>
        <taxon>Methanobacteriota</taxon>
        <taxon>Stenosarchaea group</taxon>
        <taxon>Methanomicrobia</taxon>
        <taxon>Methanomicrobiales</taxon>
        <taxon>Methanocorpusculaceae</taxon>
        <taxon>Methanocorpusculum</taxon>
    </lineage>
</organism>
<dbReference type="STRING" id="410358.Mlab_1601"/>
<proteinExistence type="predicted"/>
<keyword evidence="3" id="KW-1185">Reference proteome</keyword>
<keyword evidence="1" id="KW-0812">Transmembrane</keyword>
<dbReference type="EMBL" id="CP000559">
    <property type="protein sequence ID" value="ABN07763.1"/>
    <property type="molecule type" value="Genomic_DNA"/>
</dbReference>
<dbReference type="AlphaFoldDB" id="A2STV7"/>